<reference evidence="2 3" key="1">
    <citation type="submission" date="2013-12" db="EMBL/GenBank/DDBJ databases">
        <title>Annotated genome of Streptomyces scopuliridis.</title>
        <authorList>
            <person name="Olson J.B."/>
        </authorList>
    </citation>
    <scope>NUCLEOTIDE SEQUENCE [LARGE SCALE GENOMIC DNA]</scope>
    <source>
        <strain evidence="2 3">RB72</strain>
    </source>
</reference>
<evidence type="ECO:0008006" key="4">
    <source>
        <dbReference type="Google" id="ProtNLM"/>
    </source>
</evidence>
<keyword evidence="3" id="KW-1185">Reference proteome</keyword>
<name>A0A2T7SW93_9ACTN</name>
<feature type="compositionally biased region" description="Basic residues" evidence="1">
    <location>
        <begin position="68"/>
        <end position="84"/>
    </location>
</feature>
<evidence type="ECO:0000313" key="2">
    <source>
        <dbReference type="EMBL" id="PVE07188.1"/>
    </source>
</evidence>
<comment type="caution">
    <text evidence="2">The sequence shown here is derived from an EMBL/GenBank/DDBJ whole genome shotgun (WGS) entry which is preliminary data.</text>
</comment>
<dbReference type="EMBL" id="AZSP01000279">
    <property type="protein sequence ID" value="PVE07188.1"/>
    <property type="molecule type" value="Genomic_DNA"/>
</dbReference>
<proteinExistence type="predicted"/>
<organism evidence="2 3">
    <name type="scientific">Streptomyces scopuliridis RB72</name>
    <dbReference type="NCBI Taxonomy" id="1440053"/>
    <lineage>
        <taxon>Bacteria</taxon>
        <taxon>Bacillati</taxon>
        <taxon>Actinomycetota</taxon>
        <taxon>Actinomycetes</taxon>
        <taxon>Kitasatosporales</taxon>
        <taxon>Streptomycetaceae</taxon>
        <taxon>Streptomyces</taxon>
    </lineage>
</organism>
<feature type="non-terminal residue" evidence="2">
    <location>
        <position position="84"/>
    </location>
</feature>
<evidence type="ECO:0000256" key="1">
    <source>
        <dbReference type="SAM" id="MobiDB-lite"/>
    </source>
</evidence>
<sequence>MVELSGVKEAVGTTMVIADGGYRAPAWKEEHNTSHRKARARVEHAFARMTTWIILRDCTDVGYSPPQGHRRRLHHHHHGRRRRG</sequence>
<accession>A0A2T7SW93</accession>
<evidence type="ECO:0000313" key="3">
    <source>
        <dbReference type="Proteomes" id="UP000245992"/>
    </source>
</evidence>
<dbReference type="AlphaFoldDB" id="A0A2T7SW93"/>
<gene>
    <name evidence="2" type="ORF">Y717_24455</name>
</gene>
<protein>
    <recommendedName>
        <fullName evidence="4">Transposase IS4-like domain-containing protein</fullName>
    </recommendedName>
</protein>
<dbReference type="Proteomes" id="UP000245992">
    <property type="component" value="Unassembled WGS sequence"/>
</dbReference>
<feature type="region of interest" description="Disordered" evidence="1">
    <location>
        <begin position="64"/>
        <end position="84"/>
    </location>
</feature>